<comment type="caution">
    <text evidence="4">The sequence shown here is derived from an EMBL/GenBank/DDBJ whole genome shotgun (WGS) entry which is preliminary data.</text>
</comment>
<keyword evidence="5" id="KW-1185">Reference proteome</keyword>
<protein>
    <submittedName>
        <fullName evidence="4">DUF4352 domain-containing protein</fullName>
    </submittedName>
</protein>
<dbReference type="Gene3D" id="2.60.40.1240">
    <property type="match status" value="1"/>
</dbReference>
<evidence type="ECO:0000256" key="2">
    <source>
        <dbReference type="SAM" id="SignalP"/>
    </source>
</evidence>
<accession>A0A398B2J3</accession>
<dbReference type="InterPro" id="IPR029050">
    <property type="entry name" value="Immunoprotect_excell_Ig-like"/>
</dbReference>
<feature type="signal peptide" evidence="2">
    <location>
        <begin position="1"/>
        <end position="29"/>
    </location>
</feature>
<sequence length="286" mass="31811">MKIFSPKLIIALVCSIGLFFQLLSPLPTAEASSTYTYYVKTTANLYSSTSSSKKKLTTVPINTKLTTSTSKSSKMYKVTYKGKKGYVYSSNLSKAKVKLSFFVKKSAGLYSNTTSKKVKLDALPINTKVTTTSVKTDKMYKVTYGSKTGYVYASNLSTKKVSKVPFGQTVRIGNFTVKVSNPVNQYGSSYLYDDANYISLYVVIKNYGPTQIPGSFPDLYINDKFSDALDLQFYSAKYNELDTIVKLAKGKTLSGYLTYQVSPGKKLELVYRDFDSFDSIIFFGTN</sequence>
<evidence type="ECO:0000259" key="3">
    <source>
        <dbReference type="PROSITE" id="PS51781"/>
    </source>
</evidence>
<dbReference type="InterPro" id="IPR029051">
    <property type="entry name" value="DUF4352"/>
</dbReference>
<dbReference type="InterPro" id="IPR003646">
    <property type="entry name" value="SH3-like_bac-type"/>
</dbReference>
<dbReference type="Gene3D" id="2.30.30.40">
    <property type="entry name" value="SH3 Domains"/>
    <property type="match status" value="2"/>
</dbReference>
<dbReference type="PROSITE" id="PS51781">
    <property type="entry name" value="SH3B"/>
    <property type="match status" value="1"/>
</dbReference>
<dbReference type="Pfam" id="PF11611">
    <property type="entry name" value="DUF4352"/>
    <property type="match status" value="1"/>
</dbReference>
<dbReference type="Proteomes" id="UP000266016">
    <property type="component" value="Unassembled WGS sequence"/>
</dbReference>
<dbReference type="AlphaFoldDB" id="A0A398B2J3"/>
<feature type="chain" id="PRO_5038840552" evidence="2">
    <location>
        <begin position="30"/>
        <end position="286"/>
    </location>
</feature>
<organism evidence="4 5">
    <name type="scientific">Peribacillus asahii</name>
    <dbReference type="NCBI Taxonomy" id="228899"/>
    <lineage>
        <taxon>Bacteria</taxon>
        <taxon>Bacillati</taxon>
        <taxon>Bacillota</taxon>
        <taxon>Bacilli</taxon>
        <taxon>Bacillales</taxon>
        <taxon>Bacillaceae</taxon>
        <taxon>Peribacillus</taxon>
    </lineage>
</organism>
<dbReference type="RefSeq" id="WP_119117939.1">
    <property type="nucleotide sequence ID" value="NZ_QWVS01000028.1"/>
</dbReference>
<evidence type="ECO:0000313" key="5">
    <source>
        <dbReference type="Proteomes" id="UP000266016"/>
    </source>
</evidence>
<name>A0A398B2J3_9BACI</name>
<gene>
    <name evidence="4" type="ORF">D1953_14685</name>
</gene>
<reference evidence="4 5" key="1">
    <citation type="submission" date="2018-08" db="EMBL/GenBank/DDBJ databases">
        <title>Bacillus jemisoniae sp. nov., Bacillus chryseoplanitiae sp. nov., Bacillus resnikiae sp. nov., and Bacillus frankliniae sp. nov., isolated from Viking spacecraft and associated surfaces.</title>
        <authorList>
            <person name="Seuylemezian A."/>
            <person name="Vaishampayan P."/>
        </authorList>
    </citation>
    <scope>NUCLEOTIDE SEQUENCE [LARGE SCALE GENOMIC DNA]</scope>
    <source>
        <strain evidence="4 5">MA001</strain>
    </source>
</reference>
<keyword evidence="1 2" id="KW-0732">Signal</keyword>
<evidence type="ECO:0000256" key="1">
    <source>
        <dbReference type="ARBA" id="ARBA00022729"/>
    </source>
</evidence>
<proteinExistence type="predicted"/>
<dbReference type="EMBL" id="QWVS01000028">
    <property type="protein sequence ID" value="RID84087.1"/>
    <property type="molecule type" value="Genomic_DNA"/>
</dbReference>
<feature type="domain" description="SH3b" evidence="3">
    <location>
        <begin position="30"/>
        <end position="96"/>
    </location>
</feature>
<evidence type="ECO:0000313" key="4">
    <source>
        <dbReference type="EMBL" id="RID84087.1"/>
    </source>
</evidence>